<reference evidence="9 10" key="1">
    <citation type="submission" date="2018-11" db="EMBL/GenBank/DDBJ databases">
        <title>Shewanella sp. M2.</title>
        <authorList>
            <person name="Hwang Y.J."/>
            <person name="Hwang C.Y."/>
        </authorList>
    </citation>
    <scope>NUCLEOTIDE SEQUENCE [LARGE SCALE GENOMIC DNA]</scope>
    <source>
        <strain evidence="9 10">M2</strain>
    </source>
</reference>
<gene>
    <name evidence="9" type="ORF">EGC80_09930</name>
</gene>
<organism evidence="9 10">
    <name type="scientific">Shewanella psychromarinicola</name>
    <dbReference type="NCBI Taxonomy" id="2487742"/>
    <lineage>
        <taxon>Bacteria</taxon>
        <taxon>Pseudomonadati</taxon>
        <taxon>Pseudomonadota</taxon>
        <taxon>Gammaproteobacteria</taxon>
        <taxon>Alteromonadales</taxon>
        <taxon>Shewanellaceae</taxon>
        <taxon>Shewanella</taxon>
    </lineage>
</organism>
<evidence type="ECO:0000256" key="4">
    <source>
        <dbReference type="ARBA" id="ARBA00022722"/>
    </source>
</evidence>
<feature type="compositionally biased region" description="Polar residues" evidence="7">
    <location>
        <begin position="155"/>
        <end position="165"/>
    </location>
</feature>
<dbReference type="Proteomes" id="UP000273778">
    <property type="component" value="Chromosome"/>
</dbReference>
<feature type="domain" description="Replication gene A protein-like" evidence="8">
    <location>
        <begin position="340"/>
        <end position="617"/>
    </location>
</feature>
<dbReference type="Pfam" id="PF05840">
    <property type="entry name" value="Phage_GPA"/>
    <property type="match status" value="1"/>
</dbReference>
<comment type="similarity">
    <text evidence="2">Belongs to the phage GPA family.</text>
</comment>
<keyword evidence="4" id="KW-0540">Nuclease</keyword>
<protein>
    <submittedName>
        <fullName evidence="9">Replication endonuclease</fullName>
    </submittedName>
</protein>
<evidence type="ECO:0000259" key="8">
    <source>
        <dbReference type="Pfam" id="PF05840"/>
    </source>
</evidence>
<evidence type="ECO:0000256" key="7">
    <source>
        <dbReference type="SAM" id="MobiDB-lite"/>
    </source>
</evidence>
<keyword evidence="10" id="KW-1185">Reference proteome</keyword>
<evidence type="ECO:0000256" key="6">
    <source>
        <dbReference type="ARBA" id="ARBA00022801"/>
    </source>
</evidence>
<comment type="function">
    <text evidence="1">Possible endonuclease which induces a single-strand cut and initiates DNA replication.</text>
</comment>
<dbReference type="EMBL" id="CP034073">
    <property type="protein sequence ID" value="AZG35208.1"/>
    <property type="molecule type" value="Genomic_DNA"/>
</dbReference>
<sequence>MSYCREKIIVKAMNGNDDILSPYLSRVDNADGRFITAKLSPFSKLIQSTILKEAFDKPSAYERNRHILDTSTMLYKLLPKKLTHMFFCFDDDINIKAKACADYCRRIAIDPKAIEFIRLHDNLPINGDVLISEGVPVNGNVPVNEFPTVDPEPNRTITETSSGSGLANPEFNRAITETSSGSDLANPEFDRVITETISGIDLANSEFDRVITEISSGIDLANSEFDRVTTETISGIDLANPEFNRAITEISSGSDLANPEFARVITEISSGIDLANSEFDRVTTETISVIGLANPEFNRVIPETSSGSDLANPALNLTIPETSPEINRVDSVRSIGEMPTDKQKVAYEYLSRYVATFNILPVKPSKTGKLSGCIKRYADNRWWLRKFRKLITQANEKAAIHLNFVNSKRQVYASNITTKNRIAQRLRNDELMSSSFIINELGQRYSLKDVSDLNVSNPKIRKDELICRARGFENLAKEEGHEALFITITCPSKYHRAFSKSGAPNPKWQGLMPDEANGYLNHQWQKTRAEFNRQNISPYGFRVVEPQHDGTPHWHMLFFIEGEKLEDMQSIIRQYALEVDGDEKGALDNRCDFKKIDPAKGSTTGYILKYIVKNIDGEGLGEDKFGNDSLLVAQRIDAWASCWCIRQFQQIGGASVSVWRELRRIRTKLFKTDKENQISVLEQARFAADNSDWQGYTTVMGGISTKLKDRPIKLHYELNIDEETGECYQSYYDGELISKVKGLWFAGKTIVTRLYQWRIEKA</sequence>
<evidence type="ECO:0000256" key="3">
    <source>
        <dbReference type="ARBA" id="ARBA00022705"/>
    </source>
</evidence>
<keyword evidence="5 9" id="KW-0255">Endonuclease</keyword>
<name>A0ABM7BZ42_9GAMM</name>
<accession>A0ABM7BZ42</accession>
<evidence type="ECO:0000313" key="10">
    <source>
        <dbReference type="Proteomes" id="UP000273778"/>
    </source>
</evidence>
<keyword evidence="6" id="KW-0378">Hydrolase</keyword>
<dbReference type="GO" id="GO:0004519">
    <property type="term" value="F:endonuclease activity"/>
    <property type="evidence" value="ECO:0007669"/>
    <property type="project" value="UniProtKB-KW"/>
</dbReference>
<evidence type="ECO:0000313" key="9">
    <source>
        <dbReference type="EMBL" id="AZG35208.1"/>
    </source>
</evidence>
<evidence type="ECO:0000256" key="2">
    <source>
        <dbReference type="ARBA" id="ARBA00009260"/>
    </source>
</evidence>
<proteinExistence type="inferred from homology"/>
<evidence type="ECO:0000256" key="5">
    <source>
        <dbReference type="ARBA" id="ARBA00022759"/>
    </source>
</evidence>
<evidence type="ECO:0000256" key="1">
    <source>
        <dbReference type="ARBA" id="ARBA00003293"/>
    </source>
</evidence>
<dbReference type="RefSeq" id="WP_124012273.1">
    <property type="nucleotide sequence ID" value="NZ_CP034073.1"/>
</dbReference>
<feature type="region of interest" description="Disordered" evidence="7">
    <location>
        <begin position="144"/>
        <end position="169"/>
    </location>
</feature>
<dbReference type="InterPro" id="IPR008766">
    <property type="entry name" value="Replication_gene_A-like"/>
</dbReference>
<keyword evidence="3" id="KW-0235">DNA replication</keyword>